<evidence type="ECO:0000259" key="3">
    <source>
        <dbReference type="Pfam" id="PF05368"/>
    </source>
</evidence>
<dbReference type="Pfam" id="PF05368">
    <property type="entry name" value="NmrA"/>
    <property type="match status" value="1"/>
</dbReference>
<dbReference type="RefSeq" id="XP_033382701.1">
    <property type="nucleotide sequence ID" value="XM_033533204.1"/>
</dbReference>
<sequence>MPAIKNVLIIGASGNLGPSVLDALLATEQFNVSVVSRPESKATFPSTVNVIRSDYSIESFESAFKGQDAVVSTVGNDGFEHQQKIVEAAIKAGVKRFIPSEFGIDTTRADVQAHLPIVMASKRKFVEFLQSKEKEGLSWTAISSGAFLDWGLQYGFLDFDLGSRKATIWDKGETYFTASTLAQVGLAVARVLQKPAETANRYVYISSVRTSQKEILGVLEKVTGQKWDVATVDTATKVRELQGKLNSGDYSVIYPLIAAAIVALPLGDLTKSGLDNDLLGLKQEQLEDVAQRVIKT</sequence>
<dbReference type="AlphaFoldDB" id="A0A6A5XMJ6"/>
<dbReference type="Gene3D" id="3.90.25.10">
    <property type="entry name" value="UDP-galactose 4-epimerase, domain 1"/>
    <property type="match status" value="1"/>
</dbReference>
<dbReference type="InterPro" id="IPR045312">
    <property type="entry name" value="PCBER-like"/>
</dbReference>
<reference evidence="4" key="1">
    <citation type="journal article" date="2020" name="Stud. Mycol.">
        <title>101 Dothideomycetes genomes: a test case for predicting lifestyles and emergence of pathogens.</title>
        <authorList>
            <person name="Haridas S."/>
            <person name="Albert R."/>
            <person name="Binder M."/>
            <person name="Bloem J."/>
            <person name="Labutti K."/>
            <person name="Salamov A."/>
            <person name="Andreopoulos B."/>
            <person name="Baker S."/>
            <person name="Barry K."/>
            <person name="Bills G."/>
            <person name="Bluhm B."/>
            <person name="Cannon C."/>
            <person name="Castanera R."/>
            <person name="Culley D."/>
            <person name="Daum C."/>
            <person name="Ezra D."/>
            <person name="Gonzalez J."/>
            <person name="Henrissat B."/>
            <person name="Kuo A."/>
            <person name="Liang C."/>
            <person name="Lipzen A."/>
            <person name="Lutzoni F."/>
            <person name="Magnuson J."/>
            <person name="Mondo S."/>
            <person name="Nolan M."/>
            <person name="Ohm R."/>
            <person name="Pangilinan J."/>
            <person name="Park H.-J."/>
            <person name="Ramirez L."/>
            <person name="Alfaro M."/>
            <person name="Sun H."/>
            <person name="Tritt A."/>
            <person name="Yoshinaga Y."/>
            <person name="Zwiers L.-H."/>
            <person name="Turgeon B."/>
            <person name="Goodwin S."/>
            <person name="Spatafora J."/>
            <person name="Crous P."/>
            <person name="Grigoriev I."/>
        </authorList>
    </citation>
    <scope>NUCLEOTIDE SEQUENCE</scope>
    <source>
        <strain evidence="4">CBS 175.79</strain>
    </source>
</reference>
<dbReference type="InterPro" id="IPR008030">
    <property type="entry name" value="NmrA-like"/>
</dbReference>
<dbReference type="InterPro" id="IPR036291">
    <property type="entry name" value="NAD(P)-bd_dom_sf"/>
</dbReference>
<keyword evidence="1" id="KW-0521">NADP</keyword>
<organism evidence="4 5">
    <name type="scientific">Aaosphaeria arxii CBS 175.79</name>
    <dbReference type="NCBI Taxonomy" id="1450172"/>
    <lineage>
        <taxon>Eukaryota</taxon>
        <taxon>Fungi</taxon>
        <taxon>Dikarya</taxon>
        <taxon>Ascomycota</taxon>
        <taxon>Pezizomycotina</taxon>
        <taxon>Dothideomycetes</taxon>
        <taxon>Pleosporomycetidae</taxon>
        <taxon>Pleosporales</taxon>
        <taxon>Pleosporales incertae sedis</taxon>
        <taxon>Aaosphaeria</taxon>
    </lineage>
</organism>
<dbReference type="SUPFAM" id="SSF51735">
    <property type="entry name" value="NAD(P)-binding Rossmann-fold domains"/>
    <property type="match status" value="1"/>
</dbReference>
<dbReference type="CDD" id="cd05259">
    <property type="entry name" value="PCBER_SDR_a"/>
    <property type="match status" value="1"/>
</dbReference>
<evidence type="ECO:0000256" key="2">
    <source>
        <dbReference type="ARBA" id="ARBA00023002"/>
    </source>
</evidence>
<name>A0A6A5XMJ6_9PLEO</name>
<dbReference type="InterPro" id="IPR051609">
    <property type="entry name" value="NmrA/Isoflavone_reductase-like"/>
</dbReference>
<evidence type="ECO:0000313" key="5">
    <source>
        <dbReference type="Proteomes" id="UP000799778"/>
    </source>
</evidence>
<dbReference type="PANTHER" id="PTHR47706">
    <property type="entry name" value="NMRA-LIKE FAMILY PROTEIN"/>
    <property type="match status" value="1"/>
</dbReference>
<dbReference type="Gene3D" id="3.40.50.720">
    <property type="entry name" value="NAD(P)-binding Rossmann-like Domain"/>
    <property type="match status" value="1"/>
</dbReference>
<evidence type="ECO:0000256" key="1">
    <source>
        <dbReference type="ARBA" id="ARBA00022857"/>
    </source>
</evidence>
<dbReference type="Proteomes" id="UP000799778">
    <property type="component" value="Unassembled WGS sequence"/>
</dbReference>
<dbReference type="GO" id="GO:0016491">
    <property type="term" value="F:oxidoreductase activity"/>
    <property type="evidence" value="ECO:0007669"/>
    <property type="project" value="UniProtKB-KW"/>
</dbReference>
<evidence type="ECO:0000313" key="4">
    <source>
        <dbReference type="EMBL" id="KAF2014362.1"/>
    </source>
</evidence>
<dbReference type="PANTHER" id="PTHR47706:SF9">
    <property type="entry name" value="NMRA-LIKE DOMAIN-CONTAINING PROTEIN-RELATED"/>
    <property type="match status" value="1"/>
</dbReference>
<feature type="domain" description="NmrA-like" evidence="3">
    <location>
        <begin position="5"/>
        <end position="235"/>
    </location>
</feature>
<protein>
    <submittedName>
        <fullName evidence="4">NmrA-like family protein</fullName>
    </submittedName>
</protein>
<dbReference type="OrthoDB" id="9984533at2759"/>
<gene>
    <name evidence="4" type="ORF">BU24DRAFT_481807</name>
</gene>
<keyword evidence="2" id="KW-0560">Oxidoreductase</keyword>
<dbReference type="EMBL" id="ML978070">
    <property type="protein sequence ID" value="KAF2014362.1"/>
    <property type="molecule type" value="Genomic_DNA"/>
</dbReference>
<proteinExistence type="predicted"/>
<dbReference type="GeneID" id="54290601"/>
<keyword evidence="5" id="KW-1185">Reference proteome</keyword>
<accession>A0A6A5XMJ6</accession>